<dbReference type="SUPFAM" id="SSF53383">
    <property type="entry name" value="PLP-dependent transferases"/>
    <property type="match status" value="1"/>
</dbReference>
<dbReference type="InterPro" id="IPR015421">
    <property type="entry name" value="PyrdxlP-dep_Trfase_major"/>
</dbReference>
<dbReference type="EMBL" id="CABL01000017">
    <property type="protein sequence ID" value="CBH75890.1"/>
    <property type="molecule type" value="Genomic_DNA"/>
</dbReference>
<name>E6PHF2_9ZZZZ</name>
<dbReference type="PANTHER" id="PTHR46658">
    <property type="entry name" value="CYS OR MET METABOLISM PYRIDOXAL-PHOSPHATE-DEPENDENT ENZYME"/>
    <property type="match status" value="1"/>
</dbReference>
<protein>
    <submittedName>
        <fullName evidence="1">Aluminum resistance protein</fullName>
    </submittedName>
</protein>
<organism evidence="1">
    <name type="scientific">mine drainage metagenome</name>
    <dbReference type="NCBI Taxonomy" id="410659"/>
    <lineage>
        <taxon>unclassified sequences</taxon>
        <taxon>metagenomes</taxon>
        <taxon>ecological metagenomes</taxon>
    </lineage>
</organism>
<dbReference type="Gene3D" id="3.90.1150.60">
    <property type="entry name" value="Methioning gamme-lyase, C-terminal domain"/>
    <property type="match status" value="1"/>
</dbReference>
<dbReference type="InterPro" id="IPR015424">
    <property type="entry name" value="PyrdxlP-dep_Trfase"/>
</dbReference>
<evidence type="ECO:0000313" key="1">
    <source>
        <dbReference type="EMBL" id="CBH75890.1"/>
    </source>
</evidence>
<dbReference type="InterPro" id="IPR009651">
    <property type="entry name" value="Met_g_lyase_put"/>
</dbReference>
<dbReference type="PANTHER" id="PTHR46658:SF1">
    <property type="entry name" value="CYS OR MET METABOLISM PYRIDOXAL-PHOSPHATE-DEPENDENT ENZYME"/>
    <property type="match status" value="1"/>
</dbReference>
<sequence length="416" mass="44135">MIVELCERFGFTGALARAAERAWERVGTLEYPAQRAVTMNVLQAFLEEGIAESDLAGSSGYGYDDAARGAYESLLRRIFGAERALARITIASGTNAIALALRACVPRGGTLFSVAGRPYDTLRNAIYDAPDSLAVTGGFAYREIALLPDGSIDSGTLEREMRAVECGAIFVQRSRGYASRPSLPIAELERAFAALRAVRDDLPILVDNCYGELVEEREPTHVGADLVMGSLIKNLGGALAPTGGYCVGRADLVERIASTLYAPGLGDALGPTLGFGKAFIQGLFQAPSIVAESLRTLDFAAALFSELGYRVDPAPGARRTDIVQAIALGSRERVLQFARGLQSVLPINARFRPEPGAVPGYRDPVVMSGGAFVSGATIELSCDAPLREPYELYLQGGVNAIHGYLGALAAARAILE</sequence>
<gene>
    <name evidence="1" type="ORF">CARN1_1057</name>
</gene>
<dbReference type="AlphaFoldDB" id="E6PHF2"/>
<proteinExistence type="predicted"/>
<reference evidence="1" key="1">
    <citation type="submission" date="2009-10" db="EMBL/GenBank/DDBJ databases">
        <title>Diversity of trophic interactions inside an arsenic-rich microbial ecosystem.</title>
        <authorList>
            <person name="Bertin P.N."/>
            <person name="Heinrich-Salmeron A."/>
            <person name="Pelletier E."/>
            <person name="Goulhen-Chollet F."/>
            <person name="Arsene-Ploetze F."/>
            <person name="Gallien S."/>
            <person name="Calteau A."/>
            <person name="Vallenet D."/>
            <person name="Casiot C."/>
            <person name="Chane-Woon-Ming B."/>
            <person name="Giloteaux L."/>
            <person name="Barakat M."/>
            <person name="Bonnefoy V."/>
            <person name="Bruneel O."/>
            <person name="Chandler M."/>
            <person name="Cleiss J."/>
            <person name="Duran R."/>
            <person name="Elbaz-Poulichet F."/>
            <person name="Fonknechten N."/>
            <person name="Lauga B."/>
            <person name="Mornico D."/>
            <person name="Ortet P."/>
            <person name="Schaeffer C."/>
            <person name="Siguier P."/>
            <person name="Alexander Thil Smith A."/>
            <person name="Van Dorsselaer A."/>
            <person name="Weissenbach J."/>
            <person name="Medigue C."/>
            <person name="Le Paslier D."/>
        </authorList>
    </citation>
    <scope>NUCLEOTIDE SEQUENCE</scope>
</reference>
<dbReference type="Gene3D" id="3.40.640.10">
    <property type="entry name" value="Type I PLP-dependent aspartate aminotransferase-like (Major domain)"/>
    <property type="match status" value="1"/>
</dbReference>
<dbReference type="Pfam" id="PF06838">
    <property type="entry name" value="Met_gamma_lyase"/>
    <property type="match status" value="1"/>
</dbReference>
<accession>E6PHF2</accession>
<comment type="caution">
    <text evidence="1">The sequence shown here is derived from an EMBL/GenBank/DDBJ whole genome shotgun (WGS) entry which is preliminary data.</text>
</comment>